<evidence type="ECO:0000256" key="1">
    <source>
        <dbReference type="SAM" id="Phobius"/>
    </source>
</evidence>
<reference evidence="2" key="3">
    <citation type="submission" date="2022-01" db="UniProtKB">
        <authorList>
            <consortium name="EnsemblPlants"/>
        </authorList>
    </citation>
    <scope>IDENTIFICATION</scope>
    <source>
        <strain evidence="2">subsp. vulgare</strain>
    </source>
</reference>
<reference evidence="2" key="2">
    <citation type="submission" date="2020-10" db="EMBL/GenBank/DDBJ databases">
        <authorList>
            <person name="Scholz U."/>
            <person name="Mascher M."/>
            <person name="Fiebig A."/>
        </authorList>
    </citation>
    <scope>NUCLEOTIDE SEQUENCE [LARGE SCALE GENOMIC DNA]</scope>
    <source>
        <strain evidence="2">cv. Morex</strain>
    </source>
</reference>
<sequence length="237" mass="24552">MAVADAALPSPPPPPPPPARIVVVVLALVQVALAPMLALGRVLRVAVEALPYLGLALVWILSAASAAKVVARRAWGEGSASFLFLQTLTYGAFTVLACSFLVLLALGVLLLCGLGVAYVIAAVRRGSRHESNKRAVGATTPDSAADSAAGSFSLPRTAVLGFMADVPFMLLVVAGFLVAAMSHVEGSVSQGEMVGFVIVDVGIFAMHAISCSVIVPALLLSFWREDQADRKAPSQFC</sequence>
<dbReference type="RefSeq" id="XP_044964441.1">
    <property type="nucleotide sequence ID" value="XM_045108506.1"/>
</dbReference>
<dbReference type="Gramene" id="HORVU.MOREX.r3.2HG0115150.1">
    <property type="protein sequence ID" value="HORVU.MOREX.r3.2HG0115150.1"/>
    <property type="gene ID" value="HORVU.MOREX.r3.2HG0115150"/>
</dbReference>
<reference evidence="3" key="1">
    <citation type="journal article" date="2012" name="Nature">
        <title>A physical, genetic and functional sequence assembly of the barley genome.</title>
        <authorList>
            <consortium name="The International Barley Genome Sequencing Consortium"/>
            <person name="Mayer K.F."/>
            <person name="Waugh R."/>
            <person name="Brown J.W."/>
            <person name="Schulman A."/>
            <person name="Langridge P."/>
            <person name="Platzer M."/>
            <person name="Fincher G.B."/>
            <person name="Muehlbauer G.J."/>
            <person name="Sato K."/>
            <person name="Close T.J."/>
            <person name="Wise R.P."/>
            <person name="Stein N."/>
        </authorList>
    </citation>
    <scope>NUCLEOTIDE SEQUENCE [LARGE SCALE GENOMIC DNA]</scope>
    <source>
        <strain evidence="3">cv. Morex</strain>
    </source>
</reference>
<dbReference type="OrthoDB" id="600316at2759"/>
<feature type="transmembrane region" description="Helical" evidence="1">
    <location>
        <begin position="193"/>
        <end position="223"/>
    </location>
</feature>
<keyword evidence="1" id="KW-1133">Transmembrane helix</keyword>
<dbReference type="RefSeq" id="XP_044964443.1">
    <property type="nucleotide sequence ID" value="XM_045108508.1"/>
</dbReference>
<gene>
    <name evidence="2" type="primary">LOC123424810</name>
</gene>
<dbReference type="GeneID" id="123424810"/>
<keyword evidence="1" id="KW-0812">Transmembrane</keyword>
<feature type="transmembrane region" description="Helical" evidence="1">
    <location>
        <begin position="52"/>
        <end position="70"/>
    </location>
</feature>
<feature type="transmembrane region" description="Helical" evidence="1">
    <location>
        <begin position="90"/>
        <end position="123"/>
    </location>
</feature>
<keyword evidence="3" id="KW-1185">Reference proteome</keyword>
<dbReference type="Gramene" id="HORVU.MOREX.r2.2HG0094600.1">
    <property type="protein sequence ID" value="HORVU.MOREX.r2.2HG0094600.1"/>
    <property type="gene ID" value="HORVU.MOREX.r2.2HG0094600"/>
</dbReference>
<organism evidence="2 3">
    <name type="scientific">Hordeum vulgare subsp. vulgare</name>
    <name type="common">Domesticated barley</name>
    <dbReference type="NCBI Taxonomy" id="112509"/>
    <lineage>
        <taxon>Eukaryota</taxon>
        <taxon>Viridiplantae</taxon>
        <taxon>Streptophyta</taxon>
        <taxon>Embryophyta</taxon>
        <taxon>Tracheophyta</taxon>
        <taxon>Spermatophyta</taxon>
        <taxon>Magnoliopsida</taxon>
        <taxon>Liliopsida</taxon>
        <taxon>Poales</taxon>
        <taxon>Poaceae</taxon>
        <taxon>BOP clade</taxon>
        <taxon>Pooideae</taxon>
        <taxon>Triticodae</taxon>
        <taxon>Triticeae</taxon>
        <taxon>Hordeinae</taxon>
        <taxon>Hordeum</taxon>
    </lineage>
</organism>
<dbReference type="EnsemblPlants" id="HORVU.MOREX.r3.2HG0115150.1">
    <property type="protein sequence ID" value="HORVU.MOREX.r3.2HG0115150.1"/>
    <property type="gene ID" value="HORVU.MOREX.r3.2HG0115150"/>
</dbReference>
<feature type="transmembrane region" description="Helical" evidence="1">
    <location>
        <begin position="20"/>
        <end position="40"/>
    </location>
</feature>
<feature type="transmembrane region" description="Helical" evidence="1">
    <location>
        <begin position="159"/>
        <end position="181"/>
    </location>
</feature>
<evidence type="ECO:0000313" key="2">
    <source>
        <dbReference type="EnsemblPlants" id="HORVU.MOREX.r3.2HG0115150.1"/>
    </source>
</evidence>
<dbReference type="RefSeq" id="XP_044964442.1">
    <property type="nucleotide sequence ID" value="XM_045108507.1"/>
</dbReference>
<dbReference type="Proteomes" id="UP000011116">
    <property type="component" value="Chromosome 2H"/>
</dbReference>
<evidence type="ECO:0000313" key="3">
    <source>
        <dbReference type="Proteomes" id="UP000011116"/>
    </source>
</evidence>
<protein>
    <submittedName>
        <fullName evidence="2">Uncharacterized protein</fullName>
    </submittedName>
</protein>
<proteinExistence type="predicted"/>
<dbReference type="KEGG" id="hvg:123424810"/>
<keyword evidence="1" id="KW-0472">Membrane</keyword>
<accession>A0A8I6WRN5</accession>
<name>A0A8I6WRN5_HORVV</name>
<dbReference type="AlphaFoldDB" id="A0A8I6WRN5"/>